<dbReference type="RefSeq" id="WP_104409182.1">
    <property type="nucleotide sequence ID" value="NZ_PTIS01000002.1"/>
</dbReference>
<gene>
    <name evidence="9" type="ORF">BD821_10270</name>
</gene>
<feature type="transmembrane region" description="Helical" evidence="8">
    <location>
        <begin position="12"/>
        <end position="30"/>
    </location>
</feature>
<feature type="transmembrane region" description="Helical" evidence="8">
    <location>
        <begin position="213"/>
        <end position="236"/>
    </location>
</feature>
<feature type="transmembrane region" description="Helical" evidence="8">
    <location>
        <begin position="110"/>
        <end position="131"/>
    </location>
</feature>
<evidence type="ECO:0000256" key="2">
    <source>
        <dbReference type="ARBA" id="ARBA00007998"/>
    </source>
</evidence>
<feature type="transmembrane region" description="Helical" evidence="8">
    <location>
        <begin position="335"/>
        <end position="354"/>
    </location>
</feature>
<keyword evidence="3" id="KW-0813">Transport</keyword>
<dbReference type="PANTHER" id="PTHR34975">
    <property type="entry name" value="SPORE GERMINATION PROTEIN A2"/>
    <property type="match status" value="1"/>
</dbReference>
<evidence type="ECO:0000256" key="7">
    <source>
        <dbReference type="ARBA" id="ARBA00023136"/>
    </source>
</evidence>
<proteinExistence type="inferred from homology"/>
<feature type="transmembrane region" description="Helical" evidence="8">
    <location>
        <begin position="182"/>
        <end position="201"/>
    </location>
</feature>
<dbReference type="Proteomes" id="UP000239863">
    <property type="component" value="Unassembled WGS sequence"/>
</dbReference>
<dbReference type="GO" id="GO:0009847">
    <property type="term" value="P:spore germination"/>
    <property type="evidence" value="ECO:0007669"/>
    <property type="project" value="InterPro"/>
</dbReference>
<reference evidence="9 10" key="1">
    <citation type="submission" date="2018-02" db="EMBL/GenBank/DDBJ databases">
        <title>Genomic Encyclopedia of Archaeal and Bacterial Type Strains, Phase II (KMG-II): from individual species to whole genera.</title>
        <authorList>
            <person name="Goeker M."/>
        </authorList>
    </citation>
    <scope>NUCLEOTIDE SEQUENCE [LARGE SCALE GENOMIC DNA]</scope>
    <source>
        <strain evidence="9 10">DSM 15099</strain>
    </source>
</reference>
<dbReference type="Pfam" id="PF03845">
    <property type="entry name" value="Spore_permease"/>
    <property type="match status" value="1"/>
</dbReference>
<keyword evidence="5 8" id="KW-0812">Transmembrane</keyword>
<organism evidence="9 10">
    <name type="scientific">Clostridium algidicarnis DSM 15099</name>
    <dbReference type="NCBI Taxonomy" id="1121295"/>
    <lineage>
        <taxon>Bacteria</taxon>
        <taxon>Bacillati</taxon>
        <taxon>Bacillota</taxon>
        <taxon>Clostridia</taxon>
        <taxon>Eubacteriales</taxon>
        <taxon>Clostridiaceae</taxon>
        <taxon>Clostridium</taxon>
    </lineage>
</organism>
<dbReference type="InterPro" id="IPR004761">
    <property type="entry name" value="Spore_GerAB"/>
</dbReference>
<feature type="transmembrane region" description="Helical" evidence="8">
    <location>
        <begin position="77"/>
        <end position="98"/>
    </location>
</feature>
<evidence type="ECO:0000313" key="9">
    <source>
        <dbReference type="EMBL" id="PPK49157.1"/>
    </source>
</evidence>
<feature type="transmembrane region" description="Helical" evidence="8">
    <location>
        <begin position="36"/>
        <end position="56"/>
    </location>
</feature>
<sequence length="364" mass="41669">MKKEVISNKQMQILIFFYTIGGYLLFSMGGSLKQDAWIASIIAIVLSLPIMIMYSRTMNLYPGKNLFDIVEILFGKVFGKVISIIFILHIFLLGAYILRDFIDFIKLTALPNTPSAILMMCIGILSIWMLKEGIEVLSAWAQFFIRIILVFVILVWVLLIPQMDITNLQPIFYSGLKDIAKVSFKLISFPFSEIFLFMLFFDYLDHTSESKNIFLKPVIIGGIVVVITTMINIMLLGGEEYSSLYYAGYEGIKRLQLNGEFQRIEIAVSIAFTIIQFLEVSFCVLGVSKGVTKLFNLKSYRDILIPIVLLMMNFAYIMFNSIMESMEFTSELWPSYALLVQIIIPFIIFIVALLKKRYSANKKV</sequence>
<comment type="subcellular location">
    <subcellularLocation>
        <location evidence="1">Membrane</location>
        <topology evidence="1">Multi-pass membrane protein</topology>
    </subcellularLocation>
</comment>
<keyword evidence="6 8" id="KW-1133">Transmembrane helix</keyword>
<evidence type="ECO:0000256" key="1">
    <source>
        <dbReference type="ARBA" id="ARBA00004141"/>
    </source>
</evidence>
<accession>A0A2S6FZZ3</accession>
<dbReference type="STRING" id="37659.GCA_000703125_01666"/>
<dbReference type="NCBIfam" id="TIGR00912">
    <property type="entry name" value="2A0309"/>
    <property type="match status" value="1"/>
</dbReference>
<evidence type="ECO:0000256" key="3">
    <source>
        <dbReference type="ARBA" id="ARBA00022448"/>
    </source>
</evidence>
<evidence type="ECO:0000256" key="6">
    <source>
        <dbReference type="ARBA" id="ARBA00022989"/>
    </source>
</evidence>
<comment type="caution">
    <text evidence="9">The sequence shown here is derived from an EMBL/GenBank/DDBJ whole genome shotgun (WGS) entry which is preliminary data.</text>
</comment>
<evidence type="ECO:0000256" key="8">
    <source>
        <dbReference type="SAM" id="Phobius"/>
    </source>
</evidence>
<feature type="transmembrane region" description="Helical" evidence="8">
    <location>
        <begin position="266"/>
        <end position="291"/>
    </location>
</feature>
<dbReference type="OrthoDB" id="1675410at2"/>
<feature type="transmembrane region" description="Helical" evidence="8">
    <location>
        <begin position="143"/>
        <end position="162"/>
    </location>
</feature>
<keyword evidence="4" id="KW-0309">Germination</keyword>
<evidence type="ECO:0000256" key="4">
    <source>
        <dbReference type="ARBA" id="ARBA00022544"/>
    </source>
</evidence>
<dbReference type="GO" id="GO:0016020">
    <property type="term" value="C:membrane"/>
    <property type="evidence" value="ECO:0007669"/>
    <property type="project" value="UniProtKB-SubCell"/>
</dbReference>
<evidence type="ECO:0000256" key="5">
    <source>
        <dbReference type="ARBA" id="ARBA00022692"/>
    </source>
</evidence>
<dbReference type="EMBL" id="PTIS01000002">
    <property type="protein sequence ID" value="PPK49157.1"/>
    <property type="molecule type" value="Genomic_DNA"/>
</dbReference>
<protein>
    <submittedName>
        <fullName evidence="9">Spore germination protein KB</fullName>
    </submittedName>
</protein>
<keyword evidence="7 8" id="KW-0472">Membrane</keyword>
<comment type="similarity">
    <text evidence="2">Belongs to the amino acid-polyamine-organocation (APC) superfamily. Spore germination protein (SGP) (TC 2.A.3.9) family.</text>
</comment>
<dbReference type="AlphaFoldDB" id="A0A2S6FZZ3"/>
<name>A0A2S6FZZ3_9CLOT</name>
<evidence type="ECO:0000313" key="10">
    <source>
        <dbReference type="Proteomes" id="UP000239863"/>
    </source>
</evidence>
<feature type="transmembrane region" description="Helical" evidence="8">
    <location>
        <begin position="303"/>
        <end position="323"/>
    </location>
</feature>
<dbReference type="PANTHER" id="PTHR34975:SF2">
    <property type="entry name" value="SPORE GERMINATION PROTEIN A2"/>
    <property type="match status" value="1"/>
</dbReference>